<sequence length="492" mass="54554">MSRFDDQSLSLQPLPKSVKVRSTCNACQQAKIRCGHEKPSCRRCQKQNIECIYSMSRRLGRPAKKRDLDDDSSRRACPGRRNEKKPRGPKKRARDNENESNHDQAAEKHVDEAAEDGDSTSIEESLQPPIIPESIDPNPGPISVAENLDFSPDSWLQDLVLTQMPEDSTPFDAFDGGFSKDPTSSLLPEAGTVPDGYENTPSSYFALDNGFRSHQALAMGYNHNSTNHRSSTVNTPNLVPEYRDWKDSRFLPKSEPVVDGLCQSLSSSIDKAHCDYDDDYSLLPFESMPLERTPPLAPPPQLDVPSVFNCQCYGLASRELLQIQLGLQHLADTVLQCGICSKTQANLLMIIVVCVDSLIAMLETTVFTRSSRSLGLGLLGVDLENHTDDGFANAAIGREGCSNGSSHTGPFKSQINTCPLLVGNFRVPLDEKNSFIRQVLHARLSILLATVRKIRQCMQQMLAASSSRGRLIMIMETDRRVQLVMMKIKMLG</sequence>
<reference evidence="7 8" key="1">
    <citation type="submission" date="2019-06" db="EMBL/GenBank/DDBJ databases">
        <title>Wine fermentation using esterase from Monascus purpureus.</title>
        <authorList>
            <person name="Geng C."/>
            <person name="Zhang Y."/>
        </authorList>
    </citation>
    <scope>NUCLEOTIDE SEQUENCE [LARGE SCALE GENOMIC DNA]</scope>
    <source>
        <strain evidence="7">HQ1</strain>
    </source>
</reference>
<gene>
    <name evidence="7" type="ORF">MPDQ_007299</name>
</gene>
<evidence type="ECO:0000256" key="3">
    <source>
        <dbReference type="ARBA" id="ARBA00023163"/>
    </source>
</evidence>
<evidence type="ECO:0000256" key="4">
    <source>
        <dbReference type="ARBA" id="ARBA00023242"/>
    </source>
</evidence>
<feature type="region of interest" description="Disordered" evidence="5">
    <location>
        <begin position="60"/>
        <end position="147"/>
    </location>
</feature>
<dbReference type="PANTHER" id="PTHR31069">
    <property type="entry name" value="OLEATE-ACTIVATED TRANSCRIPTION FACTOR 1-RELATED"/>
    <property type="match status" value="1"/>
</dbReference>
<dbReference type="SMART" id="SM00066">
    <property type="entry name" value="GAL4"/>
    <property type="match status" value="1"/>
</dbReference>
<protein>
    <recommendedName>
        <fullName evidence="6">Zn(2)-C6 fungal-type domain-containing protein</fullName>
    </recommendedName>
</protein>
<evidence type="ECO:0000256" key="5">
    <source>
        <dbReference type="SAM" id="MobiDB-lite"/>
    </source>
</evidence>
<evidence type="ECO:0000313" key="8">
    <source>
        <dbReference type="Proteomes" id="UP000319663"/>
    </source>
</evidence>
<dbReference type="SUPFAM" id="SSF57701">
    <property type="entry name" value="Zn2/Cys6 DNA-binding domain"/>
    <property type="match status" value="1"/>
</dbReference>
<keyword evidence="4" id="KW-0539">Nucleus</keyword>
<dbReference type="PRINTS" id="PR00755">
    <property type="entry name" value="AFLATOXINBRP"/>
</dbReference>
<dbReference type="InterPro" id="IPR050675">
    <property type="entry name" value="OAF3"/>
</dbReference>
<dbReference type="Gene3D" id="4.10.240.10">
    <property type="entry name" value="Zn(2)-C6 fungal-type DNA-binding domain"/>
    <property type="match status" value="1"/>
</dbReference>
<evidence type="ECO:0000256" key="2">
    <source>
        <dbReference type="ARBA" id="ARBA00023125"/>
    </source>
</evidence>
<feature type="compositionally biased region" description="Basic residues" evidence="5">
    <location>
        <begin position="82"/>
        <end position="93"/>
    </location>
</feature>
<proteinExistence type="predicted"/>
<keyword evidence="3" id="KW-0804">Transcription</keyword>
<keyword evidence="1" id="KW-0805">Transcription regulation</keyword>
<dbReference type="CDD" id="cd00067">
    <property type="entry name" value="GAL4"/>
    <property type="match status" value="1"/>
</dbReference>
<dbReference type="Pfam" id="PF00172">
    <property type="entry name" value="Zn_clus"/>
    <property type="match status" value="1"/>
</dbReference>
<keyword evidence="2" id="KW-0238">DNA-binding</keyword>
<dbReference type="Proteomes" id="UP000319663">
    <property type="component" value="Unassembled WGS sequence"/>
</dbReference>
<keyword evidence="8" id="KW-1185">Reference proteome</keyword>
<feature type="compositionally biased region" description="Basic and acidic residues" evidence="5">
    <location>
        <begin position="65"/>
        <end position="74"/>
    </location>
</feature>
<accession>A0A507QUK4</accession>
<organism evidence="7 8">
    <name type="scientific">Monascus purpureus</name>
    <name type="common">Red mold</name>
    <name type="synonym">Monascus anka</name>
    <dbReference type="NCBI Taxonomy" id="5098"/>
    <lineage>
        <taxon>Eukaryota</taxon>
        <taxon>Fungi</taxon>
        <taxon>Dikarya</taxon>
        <taxon>Ascomycota</taxon>
        <taxon>Pezizomycotina</taxon>
        <taxon>Eurotiomycetes</taxon>
        <taxon>Eurotiomycetidae</taxon>
        <taxon>Eurotiales</taxon>
        <taxon>Aspergillaceae</taxon>
        <taxon>Monascus</taxon>
    </lineage>
</organism>
<dbReference type="PANTHER" id="PTHR31069:SF26">
    <property type="entry name" value="ZN(2)-C6 FUNGAL-TYPE DOMAIN-CONTAINING PROTEIN"/>
    <property type="match status" value="1"/>
</dbReference>
<dbReference type="PROSITE" id="PS50048">
    <property type="entry name" value="ZN2_CY6_FUNGAL_2"/>
    <property type="match status" value="1"/>
</dbReference>
<dbReference type="InterPro" id="IPR036864">
    <property type="entry name" value="Zn2-C6_fun-type_DNA-bd_sf"/>
</dbReference>
<name>A0A507QUK4_MONPU</name>
<evidence type="ECO:0000259" key="6">
    <source>
        <dbReference type="PROSITE" id="PS50048"/>
    </source>
</evidence>
<feature type="domain" description="Zn(2)-C6 fungal-type" evidence="6">
    <location>
        <begin position="23"/>
        <end position="53"/>
    </location>
</feature>
<evidence type="ECO:0000313" key="7">
    <source>
        <dbReference type="EMBL" id="TQB71718.1"/>
    </source>
</evidence>
<comment type="caution">
    <text evidence="7">The sequence shown here is derived from an EMBL/GenBank/DDBJ whole genome shotgun (WGS) entry which is preliminary data.</text>
</comment>
<dbReference type="EMBL" id="VIFY01000075">
    <property type="protein sequence ID" value="TQB71718.1"/>
    <property type="molecule type" value="Genomic_DNA"/>
</dbReference>
<dbReference type="GO" id="GO:0000981">
    <property type="term" value="F:DNA-binding transcription factor activity, RNA polymerase II-specific"/>
    <property type="evidence" value="ECO:0007669"/>
    <property type="project" value="InterPro"/>
</dbReference>
<feature type="compositionally biased region" description="Basic and acidic residues" evidence="5">
    <location>
        <begin position="94"/>
        <end position="112"/>
    </location>
</feature>
<dbReference type="GO" id="GO:0003677">
    <property type="term" value="F:DNA binding"/>
    <property type="evidence" value="ECO:0007669"/>
    <property type="project" value="UniProtKB-KW"/>
</dbReference>
<evidence type="ECO:0000256" key="1">
    <source>
        <dbReference type="ARBA" id="ARBA00023015"/>
    </source>
</evidence>
<dbReference type="InterPro" id="IPR001138">
    <property type="entry name" value="Zn2Cys6_DnaBD"/>
</dbReference>
<dbReference type="AlphaFoldDB" id="A0A507QUK4"/>
<dbReference type="STRING" id="5098.A0A507QUK4"/>
<dbReference type="GO" id="GO:0008270">
    <property type="term" value="F:zinc ion binding"/>
    <property type="evidence" value="ECO:0007669"/>
    <property type="project" value="InterPro"/>
</dbReference>